<name>A0A2S6N476_RHOGL</name>
<organism evidence="1 2">
    <name type="scientific">Rhodopila globiformis</name>
    <name type="common">Rhodopseudomonas globiformis</name>
    <dbReference type="NCBI Taxonomy" id="1071"/>
    <lineage>
        <taxon>Bacteria</taxon>
        <taxon>Pseudomonadati</taxon>
        <taxon>Pseudomonadota</taxon>
        <taxon>Alphaproteobacteria</taxon>
        <taxon>Acetobacterales</taxon>
        <taxon>Acetobacteraceae</taxon>
        <taxon>Rhodopila</taxon>
    </lineage>
</organism>
<dbReference type="RefSeq" id="WP_104520899.1">
    <property type="nucleotide sequence ID" value="NZ_NHRY01000227.1"/>
</dbReference>
<protein>
    <submittedName>
        <fullName evidence="1">Uncharacterized protein</fullName>
    </submittedName>
</protein>
<dbReference type="AlphaFoldDB" id="A0A2S6N476"/>
<dbReference type="Proteomes" id="UP000239724">
    <property type="component" value="Unassembled WGS sequence"/>
</dbReference>
<dbReference type="OrthoDB" id="8198236at2"/>
<evidence type="ECO:0000313" key="2">
    <source>
        <dbReference type="Proteomes" id="UP000239724"/>
    </source>
</evidence>
<sequence>MQIDFAYDPSVANAPVGFTTGLAAAAAYLDALITNPITVTIRIGWGENDGSPIPAGELASGGPTNGSGMSYGTLKAELARVATTPADQSVVANLPAADPTGGGNFFVASALEKAWGALPAASPGIDGSIGFSGSYRFTFDPNARAQPGLYDFIGIAEHEITHALGRFAGLQYSPGWYSPMDLVRYAAPGALALARGEASYFSIDGGRTALLPFDPSPTGDPGDWASSVPGDPFGYSLPGQAEPMSATDITMMDVLGYNVAGTPPPATTGGNTAIGAATPAAGTPATAASGAITQSSARVSQDTLHVVSETHNGFIASGAGNAVINASQANGTVVPTDGGVDSLFVDDSHLATAGSTTAVDFHAGDSLTIRGLAPADFMPAWLNDQGGKGLTGVFGTAKGVAEDVTLAGYTTAGLGARLAGALGHAQGEAGASGTGYMTTHAA</sequence>
<gene>
    <name evidence="1" type="ORF">CCS01_21640</name>
</gene>
<dbReference type="EMBL" id="NHRY01000227">
    <property type="protein sequence ID" value="PPQ29423.1"/>
    <property type="molecule type" value="Genomic_DNA"/>
</dbReference>
<dbReference type="NCBIfam" id="NF038122">
    <property type="entry name" value="metallo_LGF"/>
    <property type="match status" value="1"/>
</dbReference>
<accession>A0A2S6N476</accession>
<comment type="caution">
    <text evidence="1">The sequence shown here is derived from an EMBL/GenBank/DDBJ whole genome shotgun (WGS) entry which is preliminary data.</text>
</comment>
<keyword evidence="2" id="KW-1185">Reference proteome</keyword>
<proteinExistence type="predicted"/>
<reference evidence="1 2" key="1">
    <citation type="journal article" date="2018" name="Arch. Microbiol.">
        <title>New insights into the metabolic potential of the phototrophic purple bacterium Rhodopila globiformis DSM 161(T) from its draft genome sequence and evidence for a vanadium-dependent nitrogenase.</title>
        <authorList>
            <person name="Imhoff J.F."/>
            <person name="Rahn T."/>
            <person name="Kunzel S."/>
            <person name="Neulinger S.C."/>
        </authorList>
    </citation>
    <scope>NUCLEOTIDE SEQUENCE [LARGE SCALE GENOMIC DNA]</scope>
    <source>
        <strain evidence="1 2">DSM 161</strain>
    </source>
</reference>
<evidence type="ECO:0000313" key="1">
    <source>
        <dbReference type="EMBL" id="PPQ29423.1"/>
    </source>
</evidence>